<organism evidence="2 3">
    <name type="scientific">Paenibacillus aestuarii</name>
    <dbReference type="NCBI Taxonomy" id="516965"/>
    <lineage>
        <taxon>Bacteria</taxon>
        <taxon>Bacillati</taxon>
        <taxon>Bacillota</taxon>
        <taxon>Bacilli</taxon>
        <taxon>Bacillales</taxon>
        <taxon>Paenibacillaceae</taxon>
        <taxon>Paenibacillus</taxon>
    </lineage>
</organism>
<reference evidence="3" key="1">
    <citation type="journal article" date="2019" name="Int. J. Syst. Evol. Microbiol.">
        <title>The Global Catalogue of Microorganisms (GCM) 10K type strain sequencing project: providing services to taxonomists for standard genome sequencing and annotation.</title>
        <authorList>
            <consortium name="The Broad Institute Genomics Platform"/>
            <consortium name="The Broad Institute Genome Sequencing Center for Infectious Disease"/>
            <person name="Wu L."/>
            <person name="Ma J."/>
        </authorList>
    </citation>
    <scope>NUCLEOTIDE SEQUENCE [LARGE SCALE GENOMIC DNA]</scope>
    <source>
        <strain evidence="3">KACC 11904</strain>
    </source>
</reference>
<keyword evidence="3" id="KW-1185">Reference proteome</keyword>
<sequence>MSQSTIMPLFPSNNQLIQPTPTKPQQAKLEPPKTKKSQVQSQVQRSPRWDKCHGMKLPVTEEQDRLLRMFWKRYKETYEATSITVFITMMLRFGLRHPQLVKEQVYTDTGIYKTVKPNQIEYEKIGGEHGVAIEWTVSERKALHRIIISVLKFLEAGGRLDHASVQPIRPSK</sequence>
<evidence type="ECO:0000313" key="3">
    <source>
        <dbReference type="Proteomes" id="UP001596044"/>
    </source>
</evidence>
<proteinExistence type="predicted"/>
<feature type="region of interest" description="Disordered" evidence="1">
    <location>
        <begin position="1"/>
        <end position="47"/>
    </location>
</feature>
<evidence type="ECO:0000256" key="1">
    <source>
        <dbReference type="SAM" id="MobiDB-lite"/>
    </source>
</evidence>
<dbReference type="RefSeq" id="WP_377524640.1">
    <property type="nucleotide sequence ID" value="NZ_JBHSMJ010000017.1"/>
</dbReference>
<dbReference type="EMBL" id="JBHSMJ010000017">
    <property type="protein sequence ID" value="MFC5449075.1"/>
    <property type="molecule type" value="Genomic_DNA"/>
</dbReference>
<feature type="compositionally biased region" description="Polar residues" evidence="1">
    <location>
        <begin position="1"/>
        <end position="25"/>
    </location>
</feature>
<name>A0ABW0K740_9BACL</name>
<protein>
    <recommendedName>
        <fullName evidence="4">Tyr recombinase domain-containing protein</fullName>
    </recommendedName>
</protein>
<gene>
    <name evidence="2" type="ORF">ACFPOG_12450</name>
</gene>
<dbReference type="Proteomes" id="UP001596044">
    <property type="component" value="Unassembled WGS sequence"/>
</dbReference>
<evidence type="ECO:0008006" key="4">
    <source>
        <dbReference type="Google" id="ProtNLM"/>
    </source>
</evidence>
<evidence type="ECO:0000313" key="2">
    <source>
        <dbReference type="EMBL" id="MFC5449075.1"/>
    </source>
</evidence>
<comment type="caution">
    <text evidence="2">The sequence shown here is derived from an EMBL/GenBank/DDBJ whole genome shotgun (WGS) entry which is preliminary data.</text>
</comment>
<accession>A0ABW0K740</accession>